<dbReference type="GO" id="GO:0006270">
    <property type="term" value="P:DNA replication initiation"/>
    <property type="evidence" value="ECO:0007669"/>
    <property type="project" value="TreeGrafter"/>
</dbReference>
<evidence type="ECO:0000256" key="5">
    <source>
        <dbReference type="ARBA" id="ARBA00022833"/>
    </source>
</evidence>
<evidence type="ECO:0000259" key="8">
    <source>
        <dbReference type="Pfam" id="PF17764"/>
    </source>
</evidence>
<dbReference type="Gene3D" id="3.40.50.300">
    <property type="entry name" value="P-loop containing nucleotide triphosphate hydrolases"/>
    <property type="match status" value="1"/>
</dbReference>
<dbReference type="NCBIfam" id="TIGR00595">
    <property type="entry name" value="priA"/>
    <property type="match status" value="1"/>
</dbReference>
<dbReference type="PANTHER" id="PTHR30580">
    <property type="entry name" value="PRIMOSOMAL PROTEIN N"/>
    <property type="match status" value="1"/>
</dbReference>
<dbReference type="GO" id="GO:0006310">
    <property type="term" value="P:DNA recombination"/>
    <property type="evidence" value="ECO:0007669"/>
    <property type="project" value="InterPro"/>
</dbReference>
<keyword evidence="7" id="KW-0238">DNA-binding</keyword>
<proteinExistence type="predicted"/>
<dbReference type="Pfam" id="PF17764">
    <property type="entry name" value="PriA_3primeBD"/>
    <property type="match status" value="1"/>
</dbReference>
<dbReference type="InterPro" id="IPR041222">
    <property type="entry name" value="PriA_3primeBD"/>
</dbReference>
<dbReference type="GO" id="GO:0043138">
    <property type="term" value="F:3'-5' DNA helicase activity"/>
    <property type="evidence" value="ECO:0007669"/>
    <property type="project" value="TreeGrafter"/>
</dbReference>
<evidence type="ECO:0000256" key="4">
    <source>
        <dbReference type="ARBA" id="ARBA00022741"/>
    </source>
</evidence>
<dbReference type="GO" id="GO:0006302">
    <property type="term" value="P:double-strand break repair"/>
    <property type="evidence" value="ECO:0007669"/>
    <property type="project" value="InterPro"/>
</dbReference>
<sequence>MYILEVIPLTSLPVNAPQILSYFCHENLSRGALVEIPLGSRKVTAIVISSDSVDQIKISLKKTGYQLKQISKILSETPQISEYQLKIASWIARFYYAPLGLSVKSVIPPFAFKKKYARNDSLANLNNLPHNLAEIKPTIILTEAKSFLINLKSHIKSTLEKGRQVAILVSDKTIATYLAEEIKTMAAFSVEKTAIVNSSLSNKSHFDISNGLESGEIKIIIGTRSILFSQFKNLGLLIVEDSNNEMYKSDMTPKYNAANLAEEVARLNNAELILANQTLGVNDYLNTVEAKSNFINRKSHPKLSIEMVDIIQEFKDDNFSIFSQKLKAAMIDCVNNDKKTLILSPRLGYSGTLICQNCGASVVCSNCEIPMRVHKTVNLVLVCHHCTQSRQVPDHCANCNSGKLKPSGSPGSQKIFETIMRFIEYGQMKKAPALILDSDVIKNDLEENEAIETLNKPGPAVIISTQMIYSHRFKYNFDLVGIINIDALTAFVDFQIEERLNNQIQKIFDFEPKRLIIQTYNPNSSILNYVANDKIEDFLKNELRMRKMFLYPPYAKIIKLSYRHLNKQKAYLAARVASEKLRMARMQLKLEDKIILNDSSTTFLSRENNYYYYNMILKIEPSVSNLREFLKYVPSGWNIDVDPARIF</sequence>
<evidence type="ECO:0000256" key="6">
    <source>
        <dbReference type="ARBA" id="ARBA00022840"/>
    </source>
</evidence>
<reference evidence="9 10" key="1">
    <citation type="journal article" date="2015" name="Nature">
        <title>rRNA introns, odd ribosomes, and small enigmatic genomes across a large radiation of phyla.</title>
        <authorList>
            <person name="Brown C.T."/>
            <person name="Hug L.A."/>
            <person name="Thomas B.C."/>
            <person name="Sharon I."/>
            <person name="Castelle C.J."/>
            <person name="Singh A."/>
            <person name="Wilkins M.J."/>
            <person name="Williams K.H."/>
            <person name="Banfield J.F."/>
        </authorList>
    </citation>
    <scope>NUCLEOTIDE SEQUENCE [LARGE SCALE GENOMIC DNA]</scope>
</reference>
<keyword evidence="2" id="KW-0235">DNA replication</keyword>
<comment type="caution">
    <text evidence="9">The sequence shown here is derived from an EMBL/GenBank/DDBJ whole genome shotgun (WGS) entry which is preliminary data.</text>
</comment>
<dbReference type="Proteomes" id="UP000034072">
    <property type="component" value="Unassembled WGS sequence"/>
</dbReference>
<dbReference type="GO" id="GO:0003677">
    <property type="term" value="F:DNA binding"/>
    <property type="evidence" value="ECO:0007669"/>
    <property type="project" value="UniProtKB-KW"/>
</dbReference>
<dbReference type="Gene3D" id="3.40.1440.60">
    <property type="entry name" value="PriA, 3(prime) DNA-binding domain"/>
    <property type="match status" value="1"/>
</dbReference>
<keyword evidence="5" id="KW-0862">Zinc</keyword>
<evidence type="ECO:0000256" key="3">
    <source>
        <dbReference type="ARBA" id="ARBA00022723"/>
    </source>
</evidence>
<keyword evidence="3" id="KW-0479">Metal-binding</keyword>
<keyword evidence="4" id="KW-0547">Nucleotide-binding</keyword>
<name>A0A0G0QLD2_9BACT</name>
<protein>
    <submittedName>
        <fullName evidence="9">Primosomal protein N</fullName>
    </submittedName>
</protein>
<evidence type="ECO:0000313" key="9">
    <source>
        <dbReference type="EMBL" id="KKR41234.1"/>
    </source>
</evidence>
<keyword evidence="6" id="KW-0067">ATP-binding</keyword>
<dbReference type="InterPro" id="IPR027417">
    <property type="entry name" value="P-loop_NTPase"/>
</dbReference>
<dbReference type="InterPro" id="IPR005259">
    <property type="entry name" value="PriA"/>
</dbReference>
<dbReference type="InterPro" id="IPR042115">
    <property type="entry name" value="PriA_3primeBD_sf"/>
</dbReference>
<organism evidence="9 10">
    <name type="scientific">Candidatus Yanofskybacteria bacterium GW2011_GWE2_40_11</name>
    <dbReference type="NCBI Taxonomy" id="1619033"/>
    <lineage>
        <taxon>Bacteria</taxon>
        <taxon>Candidatus Yanofskyibacteriota</taxon>
    </lineage>
</organism>
<dbReference type="PANTHER" id="PTHR30580:SF0">
    <property type="entry name" value="PRIMOSOMAL PROTEIN N"/>
    <property type="match status" value="1"/>
</dbReference>
<evidence type="ECO:0000256" key="1">
    <source>
        <dbReference type="ARBA" id="ARBA00022515"/>
    </source>
</evidence>
<accession>A0A0G0QLD2</accession>
<evidence type="ECO:0000256" key="7">
    <source>
        <dbReference type="ARBA" id="ARBA00023125"/>
    </source>
</evidence>
<dbReference type="EMBL" id="LBXZ01000001">
    <property type="protein sequence ID" value="KKR41234.1"/>
    <property type="molecule type" value="Genomic_DNA"/>
</dbReference>
<feature type="domain" description="Primosomal protein N' 3' DNA-binding" evidence="8">
    <location>
        <begin position="12"/>
        <end position="108"/>
    </location>
</feature>
<dbReference type="AlphaFoldDB" id="A0A0G0QLD2"/>
<dbReference type="GO" id="GO:0005524">
    <property type="term" value="F:ATP binding"/>
    <property type="evidence" value="ECO:0007669"/>
    <property type="project" value="UniProtKB-KW"/>
</dbReference>
<keyword evidence="1" id="KW-0639">Primosome</keyword>
<evidence type="ECO:0000313" key="10">
    <source>
        <dbReference type="Proteomes" id="UP000034072"/>
    </source>
</evidence>
<gene>
    <name evidence="9" type="ORF">UT75_C0001G0138</name>
</gene>
<dbReference type="SUPFAM" id="SSF52540">
    <property type="entry name" value="P-loop containing nucleoside triphosphate hydrolases"/>
    <property type="match status" value="1"/>
</dbReference>
<evidence type="ECO:0000256" key="2">
    <source>
        <dbReference type="ARBA" id="ARBA00022705"/>
    </source>
</evidence>